<feature type="compositionally biased region" description="Polar residues" evidence="7">
    <location>
        <begin position="311"/>
        <end position="320"/>
    </location>
</feature>
<dbReference type="InterPro" id="IPR038765">
    <property type="entry name" value="Papain-like_cys_pep_sf"/>
</dbReference>
<feature type="region of interest" description="Disordered" evidence="7">
    <location>
        <begin position="23"/>
        <end position="54"/>
    </location>
</feature>
<dbReference type="Proteomes" id="UP001642260">
    <property type="component" value="Unassembled WGS sequence"/>
</dbReference>
<dbReference type="SMART" id="SM01032">
    <property type="entry name" value="BHD_3"/>
    <property type="match status" value="1"/>
</dbReference>
<dbReference type="Pfam" id="PF10403">
    <property type="entry name" value="BHD_1"/>
    <property type="match status" value="1"/>
</dbReference>
<comment type="subcellular location">
    <subcellularLocation>
        <location evidence="1">Nucleus</location>
    </subcellularLocation>
</comment>
<evidence type="ECO:0000256" key="5">
    <source>
        <dbReference type="ARBA" id="ARBA00023242"/>
    </source>
</evidence>
<keyword evidence="12" id="KW-1185">Reference proteome</keyword>
<evidence type="ECO:0008006" key="13">
    <source>
        <dbReference type="Google" id="ProtNLM"/>
    </source>
</evidence>
<evidence type="ECO:0000259" key="8">
    <source>
        <dbReference type="SMART" id="SM01030"/>
    </source>
</evidence>
<evidence type="ECO:0000313" key="12">
    <source>
        <dbReference type="Proteomes" id="UP001642260"/>
    </source>
</evidence>
<feature type="region of interest" description="Disordered" evidence="7">
    <location>
        <begin position="355"/>
        <end position="380"/>
    </location>
</feature>
<feature type="compositionally biased region" description="Basic and acidic residues" evidence="7">
    <location>
        <begin position="23"/>
        <end position="38"/>
    </location>
</feature>
<feature type="compositionally biased region" description="Basic and acidic residues" evidence="7">
    <location>
        <begin position="293"/>
        <end position="306"/>
    </location>
</feature>
<feature type="compositionally biased region" description="Basic residues" evidence="7">
    <location>
        <begin position="788"/>
        <end position="804"/>
    </location>
</feature>
<dbReference type="InterPro" id="IPR042488">
    <property type="entry name" value="Rad4_BHD3_sf"/>
</dbReference>
<keyword evidence="4" id="KW-0234">DNA repair</keyword>
<evidence type="ECO:0000256" key="3">
    <source>
        <dbReference type="ARBA" id="ARBA00022763"/>
    </source>
</evidence>
<feature type="compositionally biased region" description="Basic and acidic residues" evidence="7">
    <location>
        <begin position="364"/>
        <end position="373"/>
    </location>
</feature>
<gene>
    <name evidence="11" type="ORF">ERUC_LOCUS7728</name>
</gene>
<dbReference type="Gene3D" id="2.20.20.110">
    <property type="entry name" value="Rad4, beta-hairpin domain BHD1"/>
    <property type="match status" value="1"/>
</dbReference>
<dbReference type="Gene3D" id="3.30.70.2460">
    <property type="entry name" value="Rad4, beta-hairpin domain BHD3"/>
    <property type="match status" value="1"/>
</dbReference>
<dbReference type="FunFam" id="3.30.70.2460:FF:000001">
    <property type="entry name" value="DNA repair protein Rad4 family"/>
    <property type="match status" value="1"/>
</dbReference>
<evidence type="ECO:0000256" key="1">
    <source>
        <dbReference type="ARBA" id="ARBA00004123"/>
    </source>
</evidence>
<protein>
    <recommendedName>
        <fullName evidence="13">DNA repair protein RAD4</fullName>
    </recommendedName>
</protein>
<dbReference type="InterPro" id="IPR018326">
    <property type="entry name" value="Rad4_beta-hairpin_dom1"/>
</dbReference>
<accession>A0ABC8J7P3</accession>
<dbReference type="Pfam" id="PF10405">
    <property type="entry name" value="BHD_3"/>
    <property type="match status" value="1"/>
</dbReference>
<dbReference type="InterPro" id="IPR018325">
    <property type="entry name" value="Rad4/PNGase_transGLS-fold"/>
</dbReference>
<evidence type="ECO:0000256" key="7">
    <source>
        <dbReference type="SAM" id="MobiDB-lite"/>
    </source>
</evidence>
<evidence type="ECO:0000259" key="9">
    <source>
        <dbReference type="SMART" id="SM01031"/>
    </source>
</evidence>
<keyword evidence="6" id="KW-0175">Coiled coil</keyword>
<dbReference type="InterPro" id="IPR018327">
    <property type="entry name" value="BHD_2"/>
</dbReference>
<feature type="region of interest" description="Disordered" evidence="7">
    <location>
        <begin position="780"/>
        <end position="823"/>
    </location>
</feature>
<evidence type="ECO:0000256" key="6">
    <source>
        <dbReference type="SAM" id="Coils"/>
    </source>
</evidence>
<organism evidence="11 12">
    <name type="scientific">Eruca vesicaria subsp. sativa</name>
    <name type="common">Garden rocket</name>
    <name type="synonym">Eruca sativa</name>
    <dbReference type="NCBI Taxonomy" id="29727"/>
    <lineage>
        <taxon>Eukaryota</taxon>
        <taxon>Viridiplantae</taxon>
        <taxon>Streptophyta</taxon>
        <taxon>Embryophyta</taxon>
        <taxon>Tracheophyta</taxon>
        <taxon>Spermatophyta</taxon>
        <taxon>Magnoliopsida</taxon>
        <taxon>eudicotyledons</taxon>
        <taxon>Gunneridae</taxon>
        <taxon>Pentapetalae</taxon>
        <taxon>rosids</taxon>
        <taxon>malvids</taxon>
        <taxon>Brassicales</taxon>
        <taxon>Brassicaceae</taxon>
        <taxon>Brassiceae</taxon>
        <taxon>Eruca</taxon>
    </lineage>
</organism>
<evidence type="ECO:0000256" key="2">
    <source>
        <dbReference type="ARBA" id="ARBA00009525"/>
    </source>
</evidence>
<comment type="caution">
    <text evidence="11">The sequence shown here is derived from an EMBL/GenBank/DDBJ whole genome shotgun (WGS) entry which is preliminary data.</text>
</comment>
<dbReference type="InterPro" id="IPR036985">
    <property type="entry name" value="Transglutaminase-like_sf"/>
</dbReference>
<evidence type="ECO:0000256" key="4">
    <source>
        <dbReference type="ARBA" id="ARBA00023204"/>
    </source>
</evidence>
<keyword evidence="3" id="KW-0227">DNA damage</keyword>
<sequence length="853" mass="95308">MKPLIKSKDSKLSAASRAAMNKVLDRISTRGNNKKGDDTPQNCDSPKLDKGKQTVGECNNFAGCDDDDDEMNDSDWEDCPIPSLTKSVDVDVDDTKELTIELDDLPPDAKRQKNTYRATAEDKERAELVHKVHLLCLLARGRIVDKACNDPLIQASLLSLLPSYLTKVSNLEKVTVRDIAPLLRWVRGNFAVRCTPSSEKSFLKSLAFALESGRGTSEELGALAVALLRALKLTTRFVSILDVASLKPGADKDESSGQNRAKKMKNGIFRNSTLMVPKHQAFSSRPNKSSSLVEDKRPCETSEPQHENPLGSDQLQENKVSSSCEPETSSKSDGTRRKGDVEFEMQLAMAMAATATVNNQQSSKADEKKKSPEITKTSDGLSISDQVMSTAFGSKKVDSPVCWAEVYCNGENMDGRWVHVDAVNGTIDAEQNVEAAAAACRMFLRYVVAFAGGGAKDVTRRYCTKWHTVSSKRVSSLWWDMVLAPLRELEAATSLTPNTCSSSSSFGVRSAVEDIELATRALTEPLPTNQQAYKTHELYAIEKWLHKNQILQPKGPVLGFCAGHSVYSRTCVQTLRTKESWLRDGLQLKANEVPLKILKRNSKIRKVKDFGDGNKDSEDGTRCMELYGRWQMEPLCLPHAVNGIVPKNERGQVDVWSEKCLPPGTVHLRFPRIFSVAKRFGIDYAPAMVGFEYKSGRATPVFEGIVVCTEFKDTILEAYAEEQEMREEEERRRNEAQAASRWYQLLSSILTRERLKNRYANNTEDDVVKTRSVETKPETVIRAENVKTPKKQGGVKRGRSGGRKNRSEDENHEHGDEKEHEHVFLDEQETFDEKTSVKTKRCRCGFSVQVEQM</sequence>
<dbReference type="GO" id="GO:0006281">
    <property type="term" value="P:DNA repair"/>
    <property type="evidence" value="ECO:0007669"/>
    <property type="project" value="UniProtKB-KW"/>
</dbReference>
<feature type="compositionally biased region" description="Basic and acidic residues" evidence="7">
    <location>
        <begin position="328"/>
        <end position="338"/>
    </location>
</feature>
<feature type="compositionally biased region" description="Polar residues" evidence="7">
    <location>
        <begin position="281"/>
        <end position="292"/>
    </location>
</feature>
<keyword evidence="5" id="KW-0539">Nucleus</keyword>
<dbReference type="InterPro" id="IPR004583">
    <property type="entry name" value="DNA_repair_Rad4"/>
</dbReference>
<feature type="coiled-coil region" evidence="6">
    <location>
        <begin position="712"/>
        <end position="739"/>
    </location>
</feature>
<comment type="similarity">
    <text evidence="2">Belongs to the XPC family.</text>
</comment>
<feature type="domain" description="Rad4 beta-hairpin" evidence="10">
    <location>
        <begin position="645"/>
        <end position="719"/>
    </location>
</feature>
<dbReference type="Pfam" id="PF03835">
    <property type="entry name" value="Rad4"/>
    <property type="match status" value="1"/>
</dbReference>
<dbReference type="Pfam" id="PF10404">
    <property type="entry name" value="BHD_2"/>
    <property type="match status" value="1"/>
</dbReference>
<dbReference type="SUPFAM" id="SSF54001">
    <property type="entry name" value="Cysteine proteinases"/>
    <property type="match status" value="1"/>
</dbReference>
<dbReference type="SMART" id="SM01030">
    <property type="entry name" value="BHD_1"/>
    <property type="match status" value="1"/>
</dbReference>
<evidence type="ECO:0000259" key="10">
    <source>
        <dbReference type="SMART" id="SM01032"/>
    </source>
</evidence>
<dbReference type="GO" id="GO:0005634">
    <property type="term" value="C:nucleus"/>
    <property type="evidence" value="ECO:0007669"/>
    <property type="project" value="UniProtKB-SubCell"/>
</dbReference>
<feature type="domain" description="Rad4 beta-hairpin" evidence="8">
    <location>
        <begin position="522"/>
        <end position="573"/>
    </location>
</feature>
<reference evidence="11 12" key="1">
    <citation type="submission" date="2022-03" db="EMBL/GenBank/DDBJ databases">
        <authorList>
            <person name="Macdonald S."/>
            <person name="Ahmed S."/>
            <person name="Newling K."/>
        </authorList>
    </citation>
    <scope>NUCLEOTIDE SEQUENCE [LARGE SCALE GENOMIC DNA]</scope>
</reference>
<feature type="region of interest" description="Disordered" evidence="7">
    <location>
        <begin position="248"/>
        <end position="338"/>
    </location>
</feature>
<name>A0ABC8J7P3_ERUVS</name>
<dbReference type="EMBL" id="CAKOAT010085154">
    <property type="protein sequence ID" value="CAH8316718.1"/>
    <property type="molecule type" value="Genomic_DNA"/>
</dbReference>
<dbReference type="AlphaFoldDB" id="A0ABC8J7P3"/>
<feature type="domain" description="Rad4 beta-hairpin" evidence="9">
    <location>
        <begin position="575"/>
        <end position="638"/>
    </location>
</feature>
<dbReference type="InterPro" id="IPR018328">
    <property type="entry name" value="Rad4_beta-hairpin_dom3"/>
</dbReference>
<dbReference type="PANTHER" id="PTHR12135">
    <property type="entry name" value="DNA REPAIR PROTEIN XP-C / RAD4"/>
    <property type="match status" value="1"/>
</dbReference>
<dbReference type="PANTHER" id="PTHR12135:SF0">
    <property type="entry name" value="DNA REPAIR PROTEIN COMPLEMENTING XP-C CELLS"/>
    <property type="match status" value="1"/>
</dbReference>
<feature type="compositionally biased region" description="Basic and acidic residues" evidence="7">
    <location>
        <begin position="805"/>
        <end position="823"/>
    </location>
</feature>
<dbReference type="Gene3D" id="3.90.260.10">
    <property type="entry name" value="Transglutaminase-like"/>
    <property type="match status" value="1"/>
</dbReference>
<proteinExistence type="inferred from homology"/>
<dbReference type="SMART" id="SM01031">
    <property type="entry name" value="BHD_2"/>
    <property type="match status" value="1"/>
</dbReference>
<evidence type="ECO:0000313" key="11">
    <source>
        <dbReference type="EMBL" id="CAH8316718.1"/>
    </source>
</evidence>